<dbReference type="SUPFAM" id="SSF53822">
    <property type="entry name" value="Periplasmic binding protein-like I"/>
    <property type="match status" value="1"/>
</dbReference>
<proteinExistence type="inferred from homology"/>
<organism evidence="5">
    <name type="scientific">Mesotoga infera</name>
    <dbReference type="NCBI Taxonomy" id="1236046"/>
    <lineage>
        <taxon>Bacteria</taxon>
        <taxon>Thermotogati</taxon>
        <taxon>Thermotogota</taxon>
        <taxon>Thermotogae</taxon>
        <taxon>Kosmotogales</taxon>
        <taxon>Kosmotogaceae</taxon>
        <taxon>Mesotoga</taxon>
    </lineage>
</organism>
<comment type="caution">
    <text evidence="5">The sequence shown here is derived from an EMBL/GenBank/DDBJ whole genome shotgun (WGS) entry which is preliminary data.</text>
</comment>
<dbReference type="PANTHER" id="PTHR46847">
    <property type="entry name" value="D-ALLOSE-BINDING PERIPLASMIC PROTEIN-RELATED"/>
    <property type="match status" value="1"/>
</dbReference>
<reference evidence="5" key="1">
    <citation type="journal article" date="2020" name="mSystems">
        <title>Genome- and Community-Level Interaction Insights into Carbon Utilization and Element Cycling Functions of Hydrothermarchaeota in Hydrothermal Sediment.</title>
        <authorList>
            <person name="Zhou Z."/>
            <person name="Liu Y."/>
            <person name="Xu W."/>
            <person name="Pan J."/>
            <person name="Luo Z.H."/>
            <person name="Li M."/>
        </authorList>
    </citation>
    <scope>NUCLEOTIDE SEQUENCE [LARGE SCALE GENOMIC DNA]</scope>
    <source>
        <strain evidence="5">SpSt-1179</strain>
    </source>
</reference>
<sequence>MRCRPLCSEKRSSVLRRQYEPRRRLCYVGIDNFAIARAIGRFVADFMGGEAKIVYVRSTATDTGCPALRFGGIMGGISDQGQIKGYDIIDERQAVVDVGESEGMLQMEELLAANPKIDVVIAHHDAQGLGALTAIRNAGRTDVKLIVGFDGELRMLEEIKAAENGKNGPALATGLNSPTMIAEICMQQINETLQGIAVRDCYYIPVVGISYDNVDEYMSYGF</sequence>
<comment type="similarity">
    <text evidence="2">Belongs to the bacterial solute-binding protein 2 family.</text>
</comment>
<dbReference type="GO" id="GO:0030246">
    <property type="term" value="F:carbohydrate binding"/>
    <property type="evidence" value="ECO:0007669"/>
    <property type="project" value="UniProtKB-ARBA"/>
</dbReference>
<name>A0A7C1CVT5_9BACT</name>
<dbReference type="Proteomes" id="UP000886198">
    <property type="component" value="Unassembled WGS sequence"/>
</dbReference>
<dbReference type="PANTHER" id="PTHR46847:SF1">
    <property type="entry name" value="D-ALLOSE-BINDING PERIPLASMIC PROTEIN-RELATED"/>
    <property type="match status" value="1"/>
</dbReference>
<keyword evidence="3" id="KW-0732">Signal</keyword>
<dbReference type="InterPro" id="IPR025997">
    <property type="entry name" value="SBP_2_dom"/>
</dbReference>
<evidence type="ECO:0000256" key="2">
    <source>
        <dbReference type="ARBA" id="ARBA00007639"/>
    </source>
</evidence>
<protein>
    <submittedName>
        <fullName evidence="5">Sugar ABC transporter substrate-binding protein</fullName>
    </submittedName>
</protein>
<feature type="domain" description="Periplasmic binding protein" evidence="4">
    <location>
        <begin position="22"/>
        <end position="195"/>
    </location>
</feature>
<accession>A0A7C1CVT5</accession>
<evidence type="ECO:0000313" key="5">
    <source>
        <dbReference type="EMBL" id="HDP77550.1"/>
    </source>
</evidence>
<evidence type="ECO:0000256" key="1">
    <source>
        <dbReference type="ARBA" id="ARBA00004196"/>
    </source>
</evidence>
<dbReference type="Gene3D" id="3.40.50.2300">
    <property type="match status" value="1"/>
</dbReference>
<dbReference type="AlphaFoldDB" id="A0A7C1CVT5"/>
<gene>
    <name evidence="5" type="ORF">ENN47_05070</name>
</gene>
<dbReference type="EMBL" id="DSBT01000137">
    <property type="protein sequence ID" value="HDP77550.1"/>
    <property type="molecule type" value="Genomic_DNA"/>
</dbReference>
<evidence type="ECO:0000256" key="3">
    <source>
        <dbReference type="ARBA" id="ARBA00022729"/>
    </source>
</evidence>
<dbReference type="CDD" id="cd01536">
    <property type="entry name" value="PBP1_ABC_sugar_binding-like"/>
    <property type="match status" value="1"/>
</dbReference>
<comment type="subcellular location">
    <subcellularLocation>
        <location evidence="1">Cell envelope</location>
    </subcellularLocation>
</comment>
<dbReference type="GO" id="GO:0030313">
    <property type="term" value="C:cell envelope"/>
    <property type="evidence" value="ECO:0007669"/>
    <property type="project" value="UniProtKB-SubCell"/>
</dbReference>
<dbReference type="InterPro" id="IPR028082">
    <property type="entry name" value="Peripla_BP_I"/>
</dbReference>
<evidence type="ECO:0000259" key="4">
    <source>
        <dbReference type="Pfam" id="PF13407"/>
    </source>
</evidence>
<dbReference type="Pfam" id="PF13407">
    <property type="entry name" value="Peripla_BP_4"/>
    <property type="match status" value="1"/>
</dbReference>